<evidence type="ECO:0000256" key="5">
    <source>
        <dbReference type="ARBA" id="ARBA00022692"/>
    </source>
</evidence>
<feature type="transmembrane region" description="Helical" evidence="8">
    <location>
        <begin position="56"/>
        <end position="79"/>
    </location>
</feature>
<keyword evidence="5 8" id="KW-0812">Transmembrane</keyword>
<dbReference type="Gene3D" id="1.10.3720.10">
    <property type="entry name" value="MetI-like"/>
    <property type="match status" value="1"/>
</dbReference>
<dbReference type="STRING" id="225324.SAMN02745126_02751"/>
<evidence type="ECO:0000256" key="6">
    <source>
        <dbReference type="ARBA" id="ARBA00022989"/>
    </source>
</evidence>
<organism evidence="10 11">
    <name type="scientific">Enhydrobacter aerosaccus</name>
    <dbReference type="NCBI Taxonomy" id="225324"/>
    <lineage>
        <taxon>Bacteria</taxon>
        <taxon>Pseudomonadati</taxon>
        <taxon>Pseudomonadota</taxon>
        <taxon>Alphaproteobacteria</taxon>
        <taxon>Hyphomicrobiales</taxon>
        <taxon>Enhydrobacter</taxon>
    </lineage>
</organism>
<feature type="transmembrane region" description="Helical" evidence="8">
    <location>
        <begin position="239"/>
        <end position="260"/>
    </location>
</feature>
<keyword evidence="3 8" id="KW-0813">Transport</keyword>
<gene>
    <name evidence="10" type="ORF">SAMN02745126_02751</name>
</gene>
<dbReference type="OrthoDB" id="7056428at2"/>
<evidence type="ECO:0000256" key="2">
    <source>
        <dbReference type="ARBA" id="ARBA00007069"/>
    </source>
</evidence>
<keyword evidence="6 8" id="KW-1133">Transmembrane helix</keyword>
<dbReference type="EMBL" id="FUWJ01000002">
    <property type="protein sequence ID" value="SJZ89448.1"/>
    <property type="molecule type" value="Genomic_DNA"/>
</dbReference>
<dbReference type="AlphaFoldDB" id="A0A1T4PF69"/>
<dbReference type="GO" id="GO:0005886">
    <property type="term" value="C:plasma membrane"/>
    <property type="evidence" value="ECO:0007669"/>
    <property type="project" value="UniProtKB-SubCell"/>
</dbReference>
<accession>A0A1T4PF69</accession>
<evidence type="ECO:0000256" key="8">
    <source>
        <dbReference type="RuleBase" id="RU363032"/>
    </source>
</evidence>
<dbReference type="SUPFAM" id="SSF161098">
    <property type="entry name" value="MetI-like"/>
    <property type="match status" value="1"/>
</dbReference>
<dbReference type="CDD" id="cd06261">
    <property type="entry name" value="TM_PBP2"/>
    <property type="match status" value="1"/>
</dbReference>
<feature type="transmembrane region" description="Helical" evidence="8">
    <location>
        <begin position="99"/>
        <end position="123"/>
    </location>
</feature>
<protein>
    <submittedName>
        <fullName evidence="10">Putative spermidine/putrescine transport system permease protein</fullName>
    </submittedName>
</protein>
<evidence type="ECO:0000256" key="1">
    <source>
        <dbReference type="ARBA" id="ARBA00004651"/>
    </source>
</evidence>
<sequence length="272" mass="28506">MTLTRGAAVMLLLFLVAAVLVPAAQVLRTSLTDAEGSFTIAYYAQVLADPYFRSSLIGTMVFCAATSVAATLLALPAGWRIGRGGRGAVYLRAFCQANYAFGGIAYGMLVVTLIGNVGLVPLAEHALFGTEWTKGVAYTVPGLVIAYFGFQIPRAALLLAQAIEKLDPRLLDAARTLGASPVQKTLLVVLPLLRGALTSTVLSTFLISLASFGVALLVSRKLTIYAVAIYKEFMAFSEFGSAAAMAVILSVSAVLAAVAARRFAGRTDMAGL</sequence>
<evidence type="ECO:0000256" key="3">
    <source>
        <dbReference type="ARBA" id="ARBA00022448"/>
    </source>
</evidence>
<evidence type="ECO:0000256" key="7">
    <source>
        <dbReference type="ARBA" id="ARBA00023136"/>
    </source>
</evidence>
<name>A0A1T4PF69_9HYPH</name>
<evidence type="ECO:0000313" key="10">
    <source>
        <dbReference type="EMBL" id="SJZ89448.1"/>
    </source>
</evidence>
<dbReference type="PANTHER" id="PTHR42929">
    <property type="entry name" value="INNER MEMBRANE ABC TRANSPORTER PERMEASE PROTEIN YDCU-RELATED-RELATED"/>
    <property type="match status" value="1"/>
</dbReference>
<dbReference type="GO" id="GO:0055085">
    <property type="term" value="P:transmembrane transport"/>
    <property type="evidence" value="ECO:0007669"/>
    <property type="project" value="InterPro"/>
</dbReference>
<dbReference type="PROSITE" id="PS50928">
    <property type="entry name" value="ABC_TM1"/>
    <property type="match status" value="1"/>
</dbReference>
<dbReference type="Proteomes" id="UP000190092">
    <property type="component" value="Unassembled WGS sequence"/>
</dbReference>
<evidence type="ECO:0000256" key="4">
    <source>
        <dbReference type="ARBA" id="ARBA00022475"/>
    </source>
</evidence>
<evidence type="ECO:0000259" key="9">
    <source>
        <dbReference type="PROSITE" id="PS50928"/>
    </source>
</evidence>
<keyword evidence="7 8" id="KW-0472">Membrane</keyword>
<dbReference type="RefSeq" id="WP_085934398.1">
    <property type="nucleotide sequence ID" value="NZ_FUWJ01000002.1"/>
</dbReference>
<dbReference type="Pfam" id="PF00528">
    <property type="entry name" value="BPD_transp_1"/>
    <property type="match status" value="1"/>
</dbReference>
<evidence type="ECO:0000313" key="11">
    <source>
        <dbReference type="Proteomes" id="UP000190092"/>
    </source>
</evidence>
<comment type="similarity">
    <text evidence="2">Belongs to the binding-protein-dependent transport system permease family. CysTW subfamily.</text>
</comment>
<dbReference type="PANTHER" id="PTHR42929:SF6">
    <property type="entry name" value="IRON(III)-TRANSPORT SYSTEM PERMEASE PROTEIN SFUB"/>
    <property type="match status" value="1"/>
</dbReference>
<reference evidence="11" key="1">
    <citation type="submission" date="2017-02" db="EMBL/GenBank/DDBJ databases">
        <authorList>
            <person name="Varghese N."/>
            <person name="Submissions S."/>
        </authorList>
    </citation>
    <scope>NUCLEOTIDE SEQUENCE [LARGE SCALE GENOMIC DNA]</scope>
    <source>
        <strain evidence="11">ATCC 27094</strain>
    </source>
</reference>
<keyword evidence="11" id="KW-1185">Reference proteome</keyword>
<feature type="transmembrane region" description="Helical" evidence="8">
    <location>
        <begin position="196"/>
        <end position="219"/>
    </location>
</feature>
<proteinExistence type="inferred from homology"/>
<keyword evidence="4" id="KW-1003">Cell membrane</keyword>
<dbReference type="InterPro" id="IPR035906">
    <property type="entry name" value="MetI-like_sf"/>
</dbReference>
<feature type="domain" description="ABC transmembrane type-1" evidence="9">
    <location>
        <begin position="56"/>
        <end position="260"/>
    </location>
</feature>
<comment type="subcellular location">
    <subcellularLocation>
        <location evidence="1 8">Cell membrane</location>
        <topology evidence="1 8">Multi-pass membrane protein</topology>
    </subcellularLocation>
</comment>
<dbReference type="InterPro" id="IPR000515">
    <property type="entry name" value="MetI-like"/>
</dbReference>